<name>S8E9M9_FOMSC</name>
<dbReference type="PANTHER" id="PTHR38167">
    <property type="entry name" value="C2H2-TYPE DOMAIN-CONTAINING PROTEIN"/>
    <property type="match status" value="1"/>
</dbReference>
<reference evidence="2 3" key="1">
    <citation type="journal article" date="2012" name="Science">
        <title>The Paleozoic origin of enzymatic lignin decomposition reconstructed from 31 fungal genomes.</title>
        <authorList>
            <person name="Floudas D."/>
            <person name="Binder M."/>
            <person name="Riley R."/>
            <person name="Barry K."/>
            <person name="Blanchette R.A."/>
            <person name="Henrissat B."/>
            <person name="Martinez A.T."/>
            <person name="Otillar R."/>
            <person name="Spatafora J.W."/>
            <person name="Yadav J.S."/>
            <person name="Aerts A."/>
            <person name="Benoit I."/>
            <person name="Boyd A."/>
            <person name="Carlson A."/>
            <person name="Copeland A."/>
            <person name="Coutinho P.M."/>
            <person name="de Vries R.P."/>
            <person name="Ferreira P."/>
            <person name="Findley K."/>
            <person name="Foster B."/>
            <person name="Gaskell J."/>
            <person name="Glotzer D."/>
            <person name="Gorecki P."/>
            <person name="Heitman J."/>
            <person name="Hesse C."/>
            <person name="Hori C."/>
            <person name="Igarashi K."/>
            <person name="Jurgens J.A."/>
            <person name="Kallen N."/>
            <person name="Kersten P."/>
            <person name="Kohler A."/>
            <person name="Kuees U."/>
            <person name="Kumar T.K.A."/>
            <person name="Kuo A."/>
            <person name="LaButti K."/>
            <person name="Larrondo L.F."/>
            <person name="Lindquist E."/>
            <person name="Ling A."/>
            <person name="Lombard V."/>
            <person name="Lucas S."/>
            <person name="Lundell T."/>
            <person name="Martin R."/>
            <person name="McLaughlin D.J."/>
            <person name="Morgenstern I."/>
            <person name="Morin E."/>
            <person name="Murat C."/>
            <person name="Nagy L.G."/>
            <person name="Nolan M."/>
            <person name="Ohm R.A."/>
            <person name="Patyshakuliyeva A."/>
            <person name="Rokas A."/>
            <person name="Ruiz-Duenas F.J."/>
            <person name="Sabat G."/>
            <person name="Salamov A."/>
            <person name="Samejima M."/>
            <person name="Schmutz J."/>
            <person name="Slot J.C."/>
            <person name="St John F."/>
            <person name="Stenlid J."/>
            <person name="Sun H."/>
            <person name="Sun S."/>
            <person name="Syed K."/>
            <person name="Tsang A."/>
            <person name="Wiebenga A."/>
            <person name="Young D."/>
            <person name="Pisabarro A."/>
            <person name="Eastwood D.C."/>
            <person name="Martin F."/>
            <person name="Cullen D."/>
            <person name="Grigoriev I.V."/>
            <person name="Hibbett D.S."/>
        </authorList>
    </citation>
    <scope>NUCLEOTIDE SEQUENCE</scope>
    <source>
        <strain evidence="3">FP-58527</strain>
    </source>
</reference>
<feature type="region of interest" description="Disordered" evidence="1">
    <location>
        <begin position="183"/>
        <end position="202"/>
    </location>
</feature>
<evidence type="ECO:0000313" key="2">
    <source>
        <dbReference type="EMBL" id="EPT01333.1"/>
    </source>
</evidence>
<dbReference type="STRING" id="743788.S8E9M9"/>
<protein>
    <recommendedName>
        <fullName evidence="4">C2H2-type domain-containing protein</fullName>
    </recommendedName>
</protein>
<feature type="region of interest" description="Disordered" evidence="1">
    <location>
        <begin position="14"/>
        <end position="36"/>
    </location>
</feature>
<evidence type="ECO:0008006" key="4">
    <source>
        <dbReference type="Google" id="ProtNLM"/>
    </source>
</evidence>
<dbReference type="Proteomes" id="UP000015241">
    <property type="component" value="Unassembled WGS sequence"/>
</dbReference>
<dbReference type="InParanoid" id="S8E9M9"/>
<dbReference type="EMBL" id="KE504142">
    <property type="protein sequence ID" value="EPT01333.1"/>
    <property type="molecule type" value="Genomic_DNA"/>
</dbReference>
<dbReference type="OrthoDB" id="5422613at2759"/>
<accession>S8E9M9</accession>
<evidence type="ECO:0000256" key="1">
    <source>
        <dbReference type="SAM" id="MobiDB-lite"/>
    </source>
</evidence>
<organism evidence="2 3">
    <name type="scientific">Fomitopsis schrenkii</name>
    <name type="common">Brown rot fungus</name>
    <dbReference type="NCBI Taxonomy" id="2126942"/>
    <lineage>
        <taxon>Eukaryota</taxon>
        <taxon>Fungi</taxon>
        <taxon>Dikarya</taxon>
        <taxon>Basidiomycota</taxon>
        <taxon>Agaricomycotina</taxon>
        <taxon>Agaricomycetes</taxon>
        <taxon>Polyporales</taxon>
        <taxon>Fomitopsis</taxon>
    </lineage>
</organism>
<evidence type="ECO:0000313" key="3">
    <source>
        <dbReference type="Proteomes" id="UP000015241"/>
    </source>
</evidence>
<dbReference type="HOGENOM" id="CLU_093552_2_0_1"/>
<dbReference type="AlphaFoldDB" id="S8E9M9"/>
<sequence length="202" mass="22756">MPQLVADVIDLTNDSDPEDAVRRPAQGPRQHRAHPLSAAARDQLYKAIETCPEDKLRDILANMVVDDSVSARSLFENLVVVNPPPLPAVEQPVDLVQPVGRNLFEPAPNMVPRWATCEHCGKDFDFAEEREEDECIYHPGSLQVDYSEWPDHDEDVHGPMDTPSNRRAHPQGFRWTCCTKDGSSTGCTEGTHTQSKKRRTRY</sequence>
<dbReference type="PANTHER" id="PTHR38167:SF1">
    <property type="entry name" value="C2H2-TYPE DOMAIN-CONTAINING PROTEIN"/>
    <property type="match status" value="1"/>
</dbReference>
<dbReference type="eggNOG" id="ENOG502S9SQ">
    <property type="taxonomic scope" value="Eukaryota"/>
</dbReference>
<feature type="compositionally biased region" description="Polar residues" evidence="1">
    <location>
        <begin position="183"/>
        <end position="193"/>
    </location>
</feature>
<gene>
    <name evidence="2" type="ORF">FOMPIDRAFT_1015870</name>
</gene>
<keyword evidence="3" id="KW-1185">Reference proteome</keyword>
<proteinExistence type="predicted"/>